<evidence type="ECO:0000313" key="3">
    <source>
        <dbReference type="Proteomes" id="UP000198211"/>
    </source>
</evidence>
<dbReference type="PROSITE" id="PS50994">
    <property type="entry name" value="INTEGRASE"/>
    <property type="match status" value="1"/>
</dbReference>
<protein>
    <recommendedName>
        <fullName evidence="1">Integrase catalytic domain-containing protein</fullName>
    </recommendedName>
</protein>
<dbReference type="InterPro" id="IPR050951">
    <property type="entry name" value="Retrovirus_Pol_polyprotein"/>
</dbReference>
<dbReference type="Proteomes" id="UP000198211">
    <property type="component" value="Unassembled WGS sequence"/>
</dbReference>
<reference evidence="3" key="1">
    <citation type="submission" date="2017-03" db="EMBL/GenBank/DDBJ databases">
        <title>Phytopthora megakarya and P. palmivora, two closely related causual agents of cacao black pod achieved similar genome size and gene model numbers by different mechanisms.</title>
        <authorList>
            <person name="Ali S."/>
            <person name="Shao J."/>
            <person name="Larry D.J."/>
            <person name="Kronmiller B."/>
            <person name="Shen D."/>
            <person name="Strem M.D."/>
            <person name="Melnick R.L."/>
            <person name="Guiltinan M.J."/>
            <person name="Tyler B.M."/>
            <person name="Meinhardt L.W."/>
            <person name="Bailey B.A."/>
        </authorList>
    </citation>
    <scope>NUCLEOTIDE SEQUENCE [LARGE SCALE GENOMIC DNA]</scope>
    <source>
        <strain evidence="3">zdho120</strain>
    </source>
</reference>
<dbReference type="AlphaFoldDB" id="A0A225V4T0"/>
<accession>A0A225V4T0</accession>
<dbReference type="GO" id="GO:0003676">
    <property type="term" value="F:nucleic acid binding"/>
    <property type="evidence" value="ECO:0007669"/>
    <property type="project" value="InterPro"/>
</dbReference>
<feature type="non-terminal residue" evidence="2">
    <location>
        <position position="1"/>
    </location>
</feature>
<dbReference type="OrthoDB" id="127728at2759"/>
<comment type="caution">
    <text evidence="2">The sequence shown here is derived from an EMBL/GenBank/DDBJ whole genome shotgun (WGS) entry which is preliminary data.</text>
</comment>
<dbReference type="PANTHER" id="PTHR37984:SF5">
    <property type="entry name" value="PROTEIN NYNRIN-LIKE"/>
    <property type="match status" value="1"/>
</dbReference>
<proteinExistence type="predicted"/>
<gene>
    <name evidence="2" type="ORF">PHMEG_00028497</name>
</gene>
<dbReference type="SUPFAM" id="SSF53098">
    <property type="entry name" value="Ribonuclease H-like"/>
    <property type="match status" value="1"/>
</dbReference>
<dbReference type="Gene3D" id="3.30.420.10">
    <property type="entry name" value="Ribonuclease H-like superfamily/Ribonuclease H"/>
    <property type="match status" value="1"/>
</dbReference>
<evidence type="ECO:0000259" key="1">
    <source>
        <dbReference type="PROSITE" id="PS50994"/>
    </source>
</evidence>
<organism evidence="2 3">
    <name type="scientific">Phytophthora megakarya</name>
    <dbReference type="NCBI Taxonomy" id="4795"/>
    <lineage>
        <taxon>Eukaryota</taxon>
        <taxon>Sar</taxon>
        <taxon>Stramenopiles</taxon>
        <taxon>Oomycota</taxon>
        <taxon>Peronosporomycetes</taxon>
        <taxon>Peronosporales</taxon>
        <taxon>Peronosporaceae</taxon>
        <taxon>Phytophthora</taxon>
    </lineage>
</organism>
<dbReference type="InterPro" id="IPR036397">
    <property type="entry name" value="RNaseH_sf"/>
</dbReference>
<dbReference type="PANTHER" id="PTHR37984">
    <property type="entry name" value="PROTEIN CBG26694"/>
    <property type="match status" value="1"/>
</dbReference>
<dbReference type="EMBL" id="NBNE01007703">
    <property type="protein sequence ID" value="OWZ00333.1"/>
    <property type="molecule type" value="Genomic_DNA"/>
</dbReference>
<dbReference type="GO" id="GO:0015074">
    <property type="term" value="P:DNA integration"/>
    <property type="evidence" value="ECO:0007669"/>
    <property type="project" value="InterPro"/>
</dbReference>
<keyword evidence="3" id="KW-1185">Reference proteome</keyword>
<feature type="domain" description="Integrase catalytic" evidence="1">
    <location>
        <begin position="112"/>
        <end position="294"/>
    </location>
</feature>
<evidence type="ECO:0000313" key="2">
    <source>
        <dbReference type="EMBL" id="OWZ00333.1"/>
    </source>
</evidence>
<dbReference type="InterPro" id="IPR001584">
    <property type="entry name" value="Integrase_cat-core"/>
</dbReference>
<sequence length="485" mass="56099">MEAEQAAFSAAITAIRHSALMTFPTEEDQLCVFCDASLSGYSIVVTMVHTWDVTRPVEDQDHSLVISFPIIKICTELEYLLLRLKGFRLYCDHANLINLFLPSMDVQEHVRDRLQPDDEFVFPTLSDIVDAQMVSRGATTSLPVVEEDGVLVVDHKPWIPTRAKDLLARIMMVAHYGSQDYRAEGLIEWYKRYGCPFRLFSDQGVHFLNQTVDYLCSRLKIERTFSPVYTPWLNGTVERVYRDLHQVPRVLLIFYGFDFHEWPYLLPVVQANINHTKMRSLADHSLAELFTGLESPSPLDMIIRPTQRGDEIVIVDLADVEPQLVKLRASLEGLHKEVVDIKERKRLADMQRKTGSVCNFDVGDYVLWSRIDQRLPNNKLLGQWLGHFRIIEALPHAFNIQHLVTNKVYEVHGIRLKYYADTDLNMDAEMRELVTSQGIVLDVAAIVDHRYNQDPHRWGLRVQWVGLQPIEDSWDWITMMRKDVP</sequence>
<dbReference type="InterPro" id="IPR012337">
    <property type="entry name" value="RNaseH-like_sf"/>
</dbReference>
<name>A0A225V4T0_9STRA</name>